<proteinExistence type="predicted"/>
<dbReference type="AlphaFoldDB" id="A0A0V8JQA1"/>
<accession>A0A0V8JQA1</accession>
<keyword evidence="2" id="KW-1185">Reference proteome</keyword>
<sequence length="93" mass="11342">MGKIIEIERNYEGEFHHILWTILKGEVDEKPEFMGWYRKERVIKLNEELYRLTEFKCYQTQVWLTLKPFTGDLSKVKEKYEGEVDYVNEYEIG</sequence>
<gene>
    <name evidence="1" type="ORF">AS180_03615</name>
</gene>
<dbReference type="Proteomes" id="UP000053681">
    <property type="component" value="Unassembled WGS sequence"/>
</dbReference>
<organism evidence="1 2">
    <name type="scientific">Priestia veravalensis</name>
    <dbReference type="NCBI Taxonomy" id="1414648"/>
    <lineage>
        <taxon>Bacteria</taxon>
        <taxon>Bacillati</taxon>
        <taxon>Bacillota</taxon>
        <taxon>Bacilli</taxon>
        <taxon>Bacillales</taxon>
        <taxon>Bacillaceae</taxon>
        <taxon>Priestia</taxon>
    </lineage>
</organism>
<name>A0A0V8JQA1_9BACI</name>
<comment type="caution">
    <text evidence="1">The sequence shown here is derived from an EMBL/GenBank/DDBJ whole genome shotgun (WGS) entry which is preliminary data.</text>
</comment>
<dbReference type="EMBL" id="LNQP01000008">
    <property type="protein sequence ID" value="KSU89227.1"/>
    <property type="molecule type" value="Genomic_DNA"/>
</dbReference>
<evidence type="ECO:0000313" key="1">
    <source>
        <dbReference type="EMBL" id="KSU89227.1"/>
    </source>
</evidence>
<dbReference type="RefSeq" id="WP_062686420.1">
    <property type="nucleotide sequence ID" value="NZ_KQ758630.1"/>
</dbReference>
<protein>
    <submittedName>
        <fullName evidence="1">Uncharacterized protein</fullName>
    </submittedName>
</protein>
<reference evidence="1 2" key="1">
    <citation type="submission" date="2015-11" db="EMBL/GenBank/DDBJ databases">
        <title>Bacillus caseinolyticus sp nov.</title>
        <authorList>
            <person name="Dastager S.G."/>
            <person name="Mawlankar R."/>
        </authorList>
    </citation>
    <scope>NUCLEOTIDE SEQUENCE [LARGE SCALE GENOMIC DNA]</scope>
    <source>
        <strain evidence="1 2">SGD-V-76</strain>
    </source>
</reference>
<evidence type="ECO:0000313" key="2">
    <source>
        <dbReference type="Proteomes" id="UP000053681"/>
    </source>
</evidence>